<dbReference type="EMBL" id="CAJOBB010027731">
    <property type="protein sequence ID" value="CAF4425034.1"/>
    <property type="molecule type" value="Genomic_DNA"/>
</dbReference>
<accession>A0A820QTM1</accession>
<comment type="caution">
    <text evidence="3">The sequence shown here is derived from an EMBL/GenBank/DDBJ whole genome shotgun (WGS) entry which is preliminary data.</text>
</comment>
<dbReference type="CDD" id="cd00176">
    <property type="entry name" value="SPEC"/>
    <property type="match status" value="1"/>
</dbReference>
<sequence>MINQGHFAAKRINERLDMLKLKWDNLIGISSNRQQNLNQTHDYYQFFSDADDIDTWMLDMLKLVSSEDIGRDELSAQTLLKKHKDTQDLLDNYRKTIDGFKQNNLQTLSPEKQTLPDVQQ</sequence>
<dbReference type="Pfam" id="PF00435">
    <property type="entry name" value="Spectrin"/>
    <property type="match status" value="1"/>
</dbReference>
<organism evidence="3 4">
    <name type="scientific">Adineta steineri</name>
    <dbReference type="NCBI Taxonomy" id="433720"/>
    <lineage>
        <taxon>Eukaryota</taxon>
        <taxon>Metazoa</taxon>
        <taxon>Spiralia</taxon>
        <taxon>Gnathifera</taxon>
        <taxon>Rotifera</taxon>
        <taxon>Eurotatoria</taxon>
        <taxon>Bdelloidea</taxon>
        <taxon>Adinetida</taxon>
        <taxon>Adinetidae</taxon>
        <taxon>Adineta</taxon>
    </lineage>
</organism>
<evidence type="ECO:0000256" key="1">
    <source>
        <dbReference type="ARBA" id="ARBA00022737"/>
    </source>
</evidence>
<dbReference type="AlphaFoldDB" id="A0A820QTM1"/>
<dbReference type="InterPro" id="IPR018159">
    <property type="entry name" value="Spectrin/alpha-actinin"/>
</dbReference>
<dbReference type="Proteomes" id="UP000663868">
    <property type="component" value="Unassembled WGS sequence"/>
</dbReference>
<proteinExistence type="predicted"/>
<protein>
    <submittedName>
        <fullName evidence="3">Uncharacterized protein</fullName>
    </submittedName>
</protein>
<dbReference type="PANTHER" id="PTHR11915">
    <property type="entry name" value="SPECTRIN/FILAMIN RELATED CYTOSKELETAL PROTEIN"/>
    <property type="match status" value="1"/>
</dbReference>
<dbReference type="Gene3D" id="1.20.58.60">
    <property type="match status" value="2"/>
</dbReference>
<name>A0A820QTM1_9BILA</name>
<reference evidence="3" key="1">
    <citation type="submission" date="2021-02" db="EMBL/GenBank/DDBJ databases">
        <authorList>
            <person name="Nowell W R."/>
        </authorList>
    </citation>
    <scope>NUCLEOTIDE SEQUENCE</scope>
</reference>
<dbReference type="SUPFAM" id="SSF46966">
    <property type="entry name" value="Spectrin repeat"/>
    <property type="match status" value="1"/>
</dbReference>
<feature type="region of interest" description="Disordered" evidence="2">
    <location>
        <begin position="101"/>
        <end position="120"/>
    </location>
</feature>
<keyword evidence="1" id="KW-0677">Repeat</keyword>
<gene>
    <name evidence="3" type="ORF">KXQ929_LOCUS52433</name>
</gene>
<dbReference type="InterPro" id="IPR002017">
    <property type="entry name" value="Spectrin_repeat"/>
</dbReference>
<evidence type="ECO:0000313" key="4">
    <source>
        <dbReference type="Proteomes" id="UP000663868"/>
    </source>
</evidence>
<evidence type="ECO:0000313" key="3">
    <source>
        <dbReference type="EMBL" id="CAF4425034.1"/>
    </source>
</evidence>
<feature type="non-terminal residue" evidence="3">
    <location>
        <position position="120"/>
    </location>
</feature>
<evidence type="ECO:0000256" key="2">
    <source>
        <dbReference type="SAM" id="MobiDB-lite"/>
    </source>
</evidence>